<dbReference type="InterPro" id="IPR002577">
    <property type="entry name" value="HTH_HxlR"/>
</dbReference>
<keyword evidence="2" id="KW-0238">DNA-binding</keyword>
<evidence type="ECO:0000313" key="6">
    <source>
        <dbReference type="Proteomes" id="UP000248214"/>
    </source>
</evidence>
<dbReference type="Pfam" id="PF01638">
    <property type="entry name" value="HxlR"/>
    <property type="match status" value="1"/>
</dbReference>
<dbReference type="Gene3D" id="1.10.10.10">
    <property type="entry name" value="Winged helix-like DNA-binding domain superfamily/Winged helix DNA-binding domain"/>
    <property type="match status" value="1"/>
</dbReference>
<dbReference type="AlphaFoldDB" id="A0A323T8E0"/>
<keyword evidence="3" id="KW-0804">Transcription</keyword>
<reference evidence="5 6" key="1">
    <citation type="submission" date="2017-10" db="EMBL/GenBank/DDBJ databases">
        <title>Bacillus sp. nov., a halophilic bacterium isolated from a Keqin Lake.</title>
        <authorList>
            <person name="Wang H."/>
        </authorList>
    </citation>
    <scope>NUCLEOTIDE SEQUENCE [LARGE SCALE GENOMIC DNA]</scope>
    <source>
        <strain evidence="5 6">KQ-12</strain>
    </source>
</reference>
<dbReference type="SUPFAM" id="SSF46785">
    <property type="entry name" value="Winged helix' DNA-binding domain"/>
    <property type="match status" value="1"/>
</dbReference>
<keyword evidence="6" id="KW-1185">Reference proteome</keyword>
<accession>A0A323T8E0</accession>
<dbReference type="OrthoDB" id="9791143at2"/>
<proteinExistence type="predicted"/>
<evidence type="ECO:0000256" key="3">
    <source>
        <dbReference type="ARBA" id="ARBA00023163"/>
    </source>
</evidence>
<dbReference type="Proteomes" id="UP000248214">
    <property type="component" value="Unassembled WGS sequence"/>
</dbReference>
<evidence type="ECO:0000256" key="2">
    <source>
        <dbReference type="ARBA" id="ARBA00023125"/>
    </source>
</evidence>
<dbReference type="CDD" id="cd00090">
    <property type="entry name" value="HTH_ARSR"/>
    <property type="match status" value="1"/>
</dbReference>
<comment type="caution">
    <text evidence="5">The sequence shown here is derived from an EMBL/GenBank/DDBJ whole genome shotgun (WGS) entry which is preliminary data.</text>
</comment>
<evidence type="ECO:0000259" key="4">
    <source>
        <dbReference type="PROSITE" id="PS51118"/>
    </source>
</evidence>
<feature type="domain" description="HTH hxlR-type" evidence="4">
    <location>
        <begin position="9"/>
        <end position="107"/>
    </location>
</feature>
<dbReference type="InterPro" id="IPR036388">
    <property type="entry name" value="WH-like_DNA-bd_sf"/>
</dbReference>
<dbReference type="InterPro" id="IPR036390">
    <property type="entry name" value="WH_DNA-bd_sf"/>
</dbReference>
<organism evidence="5 6">
    <name type="scientific">Salipaludibacillus keqinensis</name>
    <dbReference type="NCBI Taxonomy" id="2045207"/>
    <lineage>
        <taxon>Bacteria</taxon>
        <taxon>Bacillati</taxon>
        <taxon>Bacillota</taxon>
        <taxon>Bacilli</taxon>
        <taxon>Bacillales</taxon>
        <taxon>Bacillaceae</taxon>
    </lineage>
</organism>
<dbReference type="RefSeq" id="WP_110611418.1">
    <property type="nucleotide sequence ID" value="NZ_PDOD01000005.1"/>
</dbReference>
<keyword evidence="1" id="KW-0805">Transcription regulation</keyword>
<sequence length="149" mass="17112">MKERYKLPCNIAQTLNIVGDRWTLLILHDILVGNETFNELKKSLDGISANLLSDRLKHLEEAGLVASSVYSKHPPRYQYTLTDSGRELELVFDALLVWGRNNLDICYKQLVHNECQHEVELQHYCPSCKTNVDRADVSPVPVEEHQLNK</sequence>
<evidence type="ECO:0000256" key="1">
    <source>
        <dbReference type="ARBA" id="ARBA00023015"/>
    </source>
</evidence>
<dbReference type="PANTHER" id="PTHR33204">
    <property type="entry name" value="TRANSCRIPTIONAL REGULATOR, MARR FAMILY"/>
    <property type="match status" value="1"/>
</dbReference>
<protein>
    <submittedName>
        <fullName evidence="5">Transcriptional regulator</fullName>
    </submittedName>
</protein>
<evidence type="ECO:0000313" key="5">
    <source>
        <dbReference type="EMBL" id="PYZ91971.1"/>
    </source>
</evidence>
<dbReference type="PROSITE" id="PS51118">
    <property type="entry name" value="HTH_HXLR"/>
    <property type="match status" value="1"/>
</dbReference>
<dbReference type="GO" id="GO:0003677">
    <property type="term" value="F:DNA binding"/>
    <property type="evidence" value="ECO:0007669"/>
    <property type="project" value="UniProtKB-KW"/>
</dbReference>
<dbReference type="InterPro" id="IPR011991">
    <property type="entry name" value="ArsR-like_HTH"/>
</dbReference>
<dbReference type="PANTHER" id="PTHR33204:SF18">
    <property type="entry name" value="TRANSCRIPTIONAL REGULATORY PROTEIN"/>
    <property type="match status" value="1"/>
</dbReference>
<gene>
    <name evidence="5" type="ORF">CR194_17380</name>
</gene>
<dbReference type="EMBL" id="PDOD01000005">
    <property type="protein sequence ID" value="PYZ91971.1"/>
    <property type="molecule type" value="Genomic_DNA"/>
</dbReference>
<name>A0A323T8E0_9BACI</name>